<accession>A0A7G7CNY5</accession>
<dbReference type="Gene3D" id="1.10.3080.10">
    <property type="entry name" value="Clc chloride channel"/>
    <property type="match status" value="1"/>
</dbReference>
<feature type="transmembrane region" description="Helical" evidence="10">
    <location>
        <begin position="146"/>
        <end position="172"/>
    </location>
</feature>
<keyword evidence="3 10" id="KW-0812">Transmembrane</keyword>
<dbReference type="Pfam" id="PF00654">
    <property type="entry name" value="Voltage_CLC"/>
    <property type="match status" value="1"/>
</dbReference>
<evidence type="ECO:0000256" key="4">
    <source>
        <dbReference type="ARBA" id="ARBA00022989"/>
    </source>
</evidence>
<organism evidence="11 12">
    <name type="scientific">Corynebacterium incognita</name>
    <dbReference type="NCBI Taxonomy" id="2754725"/>
    <lineage>
        <taxon>Bacteria</taxon>
        <taxon>Bacillati</taxon>
        <taxon>Actinomycetota</taxon>
        <taxon>Actinomycetes</taxon>
        <taxon>Mycobacteriales</taxon>
        <taxon>Corynebacteriaceae</taxon>
        <taxon>Corynebacterium</taxon>
    </lineage>
</organism>
<feature type="transmembrane region" description="Helical" evidence="10">
    <location>
        <begin position="219"/>
        <end position="237"/>
    </location>
</feature>
<feature type="transmembrane region" description="Helical" evidence="10">
    <location>
        <begin position="184"/>
        <end position="207"/>
    </location>
</feature>
<evidence type="ECO:0000256" key="9">
    <source>
        <dbReference type="ARBA" id="ARBA00023303"/>
    </source>
</evidence>
<dbReference type="KEGG" id="cik:H0194_09690"/>
<evidence type="ECO:0000313" key="11">
    <source>
        <dbReference type="EMBL" id="QNE89301.1"/>
    </source>
</evidence>
<keyword evidence="2" id="KW-0813">Transport</keyword>
<protein>
    <submittedName>
        <fullName evidence="11">Chloride channel protein</fullName>
    </submittedName>
</protein>
<dbReference type="EMBL" id="CP059404">
    <property type="protein sequence ID" value="QNE89301.1"/>
    <property type="molecule type" value="Genomic_DNA"/>
</dbReference>
<feature type="transmembrane region" description="Helical" evidence="10">
    <location>
        <begin position="55"/>
        <end position="76"/>
    </location>
</feature>
<keyword evidence="6 10" id="KW-0472">Membrane</keyword>
<evidence type="ECO:0000256" key="5">
    <source>
        <dbReference type="ARBA" id="ARBA00023065"/>
    </source>
</evidence>
<evidence type="ECO:0000256" key="1">
    <source>
        <dbReference type="ARBA" id="ARBA00004141"/>
    </source>
</evidence>
<dbReference type="InterPro" id="IPR001807">
    <property type="entry name" value="ClC"/>
</dbReference>
<evidence type="ECO:0000256" key="6">
    <source>
        <dbReference type="ARBA" id="ARBA00023136"/>
    </source>
</evidence>
<dbReference type="PANTHER" id="PTHR43427">
    <property type="entry name" value="CHLORIDE CHANNEL PROTEIN CLC-E"/>
    <property type="match status" value="1"/>
</dbReference>
<gene>
    <name evidence="11" type="ORF">H0194_09690</name>
</gene>
<evidence type="ECO:0000256" key="10">
    <source>
        <dbReference type="SAM" id="Phobius"/>
    </source>
</evidence>
<dbReference type="AlphaFoldDB" id="A0A7G7CNY5"/>
<dbReference type="PRINTS" id="PR00762">
    <property type="entry name" value="CLCHANNEL"/>
</dbReference>
<evidence type="ECO:0000256" key="8">
    <source>
        <dbReference type="ARBA" id="ARBA00023214"/>
    </source>
</evidence>
<evidence type="ECO:0000256" key="3">
    <source>
        <dbReference type="ARBA" id="ARBA00022692"/>
    </source>
</evidence>
<keyword evidence="5" id="KW-0406">Ion transport</keyword>
<feature type="transmembrane region" description="Helical" evidence="10">
    <location>
        <begin position="257"/>
        <end position="277"/>
    </location>
</feature>
<dbReference type="InterPro" id="IPR050368">
    <property type="entry name" value="ClC-type_chloride_channel"/>
</dbReference>
<dbReference type="GO" id="GO:0034707">
    <property type="term" value="C:chloride channel complex"/>
    <property type="evidence" value="ECO:0007669"/>
    <property type="project" value="UniProtKB-KW"/>
</dbReference>
<name>A0A7G7CNY5_9CORY</name>
<feature type="transmembrane region" description="Helical" evidence="10">
    <location>
        <begin position="297"/>
        <end position="316"/>
    </location>
</feature>
<dbReference type="PANTHER" id="PTHR43427:SF6">
    <property type="entry name" value="CHLORIDE CHANNEL PROTEIN CLC-E"/>
    <property type="match status" value="1"/>
</dbReference>
<keyword evidence="8" id="KW-0868">Chloride</keyword>
<keyword evidence="4 10" id="KW-1133">Transmembrane helix</keyword>
<comment type="subcellular location">
    <subcellularLocation>
        <location evidence="1">Membrane</location>
        <topology evidence="1">Multi-pass membrane protein</topology>
    </subcellularLocation>
</comment>
<dbReference type="Proteomes" id="UP000515743">
    <property type="component" value="Chromosome"/>
</dbReference>
<dbReference type="InterPro" id="IPR014743">
    <property type="entry name" value="Cl-channel_core"/>
</dbReference>
<keyword evidence="9" id="KW-0407">Ion channel</keyword>
<dbReference type="GO" id="GO:0005254">
    <property type="term" value="F:chloride channel activity"/>
    <property type="evidence" value="ECO:0007669"/>
    <property type="project" value="UniProtKB-KW"/>
</dbReference>
<evidence type="ECO:0000256" key="2">
    <source>
        <dbReference type="ARBA" id="ARBA00022448"/>
    </source>
</evidence>
<dbReference type="RefSeq" id="WP_185175676.1">
    <property type="nucleotide sequence ID" value="NZ_CP059404.1"/>
</dbReference>
<feature type="transmembrane region" description="Helical" evidence="10">
    <location>
        <begin position="20"/>
        <end position="43"/>
    </location>
</feature>
<keyword evidence="7" id="KW-0869">Chloride channel</keyword>
<dbReference type="SUPFAM" id="SSF81340">
    <property type="entry name" value="Clc chloride channel"/>
    <property type="match status" value="1"/>
</dbReference>
<evidence type="ECO:0000313" key="12">
    <source>
        <dbReference type="Proteomes" id="UP000515743"/>
    </source>
</evidence>
<evidence type="ECO:0000256" key="7">
    <source>
        <dbReference type="ARBA" id="ARBA00023173"/>
    </source>
</evidence>
<sequence>MSSRATSNEPRPLRHTLLVALLAVVGGVLAGLVGMAMTVFIHAIESVARVDEMSWARTIAAPAVGGVVAGLGWWALRATGEVRTVNKSLARQELLPINRTLVDAFLQLTVVGAGASLGRENAPRQSAAALTDRMGTFTPLGPDDRAILLASAAGAGLGAVYNVPLAGALFSLEVLGLTRSLRSIIVAITMSLVATATTWPVIGWRAVYDFPEALPSLRFIAWALAWVIVIAPLAWAVGESFRRAAHHAVQHQPHRYWLLPLTVGAATAMVGALSIALPEITGNGFKILELGFSESGTWQVFLVLLLLKPAATVLCLRAGAVGGTLTPALATGASLGGCVALLLNKAGWLSPDYGITLAVFALIGASAVLAVVQRAPFFAAFITWELTTPEAWTLPFLLAAALLARYWAIMIPRVYRWARSRG</sequence>
<feature type="transmembrane region" description="Helical" evidence="10">
    <location>
        <begin position="353"/>
        <end position="372"/>
    </location>
</feature>
<keyword evidence="12" id="KW-1185">Reference proteome</keyword>
<proteinExistence type="predicted"/>
<reference evidence="11 12" key="1">
    <citation type="submission" date="2020-07" db="EMBL/GenBank/DDBJ databases">
        <title>Complete genome and description of Corynebacterium incognita strain Marseille-Q3630 sp. nov.</title>
        <authorList>
            <person name="Boxberger M."/>
        </authorList>
    </citation>
    <scope>NUCLEOTIDE SEQUENCE [LARGE SCALE GENOMIC DNA]</scope>
    <source>
        <strain evidence="11 12">Marseille-Q3630</strain>
    </source>
</reference>
<feature type="transmembrane region" description="Helical" evidence="10">
    <location>
        <begin position="392"/>
        <end position="411"/>
    </location>
</feature>